<organism evidence="2 3">
    <name type="scientific">Carpediemonas membranifera</name>
    <dbReference type="NCBI Taxonomy" id="201153"/>
    <lineage>
        <taxon>Eukaryota</taxon>
        <taxon>Metamonada</taxon>
        <taxon>Carpediemonas-like organisms</taxon>
        <taxon>Carpediemonas</taxon>
    </lineage>
</organism>
<keyword evidence="1" id="KW-0812">Transmembrane</keyword>
<feature type="transmembrane region" description="Helical" evidence="1">
    <location>
        <begin position="221"/>
        <end position="241"/>
    </location>
</feature>
<feature type="transmembrane region" description="Helical" evidence="1">
    <location>
        <begin position="43"/>
        <end position="66"/>
    </location>
</feature>
<accession>A0A8J6EB14</accession>
<sequence>MAFFWDPVEGAWDWIETTGYQPYSFFFMGFVVMLYFQEIFFSLCTLFLWELLQLVQLTLTGAELIFKNEGGWENHEPLGLTIVGTPVLFFLGSVLAMYVLTIFKIPYILPQNRIRAGQSEWSIIPQSLVKSPTKPDQREWNVALFLVLAYTIPGIMYFESSSMWTHIFVYALRFATVPLSFLAMWRRFGLSLPVVLGFHASLAAVVISVFALSAVGHYFDWYSYVITPLLFLLLGGVFTAVKGGAMVVKRI</sequence>
<protein>
    <submittedName>
        <fullName evidence="2">Uncharacterized protein</fullName>
    </submittedName>
</protein>
<name>A0A8J6EB14_9EUKA</name>
<comment type="caution">
    <text evidence="2">The sequence shown here is derived from an EMBL/GenBank/DDBJ whole genome shotgun (WGS) entry which is preliminary data.</text>
</comment>
<dbReference type="Proteomes" id="UP000717585">
    <property type="component" value="Unassembled WGS sequence"/>
</dbReference>
<evidence type="ECO:0000313" key="3">
    <source>
        <dbReference type="Proteomes" id="UP000717585"/>
    </source>
</evidence>
<feature type="transmembrane region" description="Helical" evidence="1">
    <location>
        <begin position="192"/>
        <end position="215"/>
    </location>
</feature>
<evidence type="ECO:0000313" key="2">
    <source>
        <dbReference type="EMBL" id="KAG9395950.1"/>
    </source>
</evidence>
<dbReference type="AlphaFoldDB" id="A0A8J6EB14"/>
<keyword evidence="1" id="KW-0472">Membrane</keyword>
<gene>
    <name evidence="2" type="ORF">J8273_2299</name>
</gene>
<feature type="transmembrane region" description="Helical" evidence="1">
    <location>
        <begin position="78"/>
        <end position="103"/>
    </location>
</feature>
<dbReference type="EMBL" id="JAHDYR010000007">
    <property type="protein sequence ID" value="KAG9395950.1"/>
    <property type="molecule type" value="Genomic_DNA"/>
</dbReference>
<keyword evidence="3" id="KW-1185">Reference proteome</keyword>
<keyword evidence="1" id="KW-1133">Transmembrane helix</keyword>
<feature type="transmembrane region" description="Helical" evidence="1">
    <location>
        <begin position="140"/>
        <end position="158"/>
    </location>
</feature>
<reference evidence="2" key="1">
    <citation type="submission" date="2021-05" db="EMBL/GenBank/DDBJ databases">
        <title>A free-living protist that lacks canonical eukaryotic 1 DNA replication and segregation systems.</title>
        <authorList>
            <person name="Salas-Leiva D.E."/>
            <person name="Tromer E.C."/>
            <person name="Curtis B.A."/>
            <person name="Jerlstrom-Hultqvist J."/>
            <person name="Kolisko M."/>
            <person name="Yi Z."/>
            <person name="Salas-Leiva J.S."/>
            <person name="Gallot-Lavallee L."/>
            <person name="Kops G.J.P.L."/>
            <person name="Archibald J.M."/>
            <person name="Simpson A.G.B."/>
            <person name="Roger A.J."/>
        </authorList>
    </citation>
    <scope>NUCLEOTIDE SEQUENCE</scope>
    <source>
        <strain evidence="2">BICM</strain>
    </source>
</reference>
<feature type="transmembrane region" description="Helical" evidence="1">
    <location>
        <begin position="20"/>
        <end position="36"/>
    </location>
</feature>
<proteinExistence type="predicted"/>
<evidence type="ECO:0000256" key="1">
    <source>
        <dbReference type="SAM" id="Phobius"/>
    </source>
</evidence>
<feature type="transmembrane region" description="Helical" evidence="1">
    <location>
        <begin position="164"/>
        <end position="185"/>
    </location>
</feature>